<feature type="signal peptide" evidence="1">
    <location>
        <begin position="1"/>
        <end position="24"/>
    </location>
</feature>
<feature type="chain" id="PRO_5003999286" evidence="1">
    <location>
        <begin position="25"/>
        <end position="85"/>
    </location>
</feature>
<evidence type="ECO:0000313" key="3">
    <source>
        <dbReference type="Proteomes" id="UP000011518"/>
    </source>
</evidence>
<evidence type="ECO:0000313" key="2">
    <source>
        <dbReference type="EMBL" id="ELW56309.1"/>
    </source>
</evidence>
<evidence type="ECO:0000256" key="1">
    <source>
        <dbReference type="SAM" id="SignalP"/>
    </source>
</evidence>
<dbReference type="InParanoid" id="L9K1C1"/>
<keyword evidence="1" id="KW-0732">Signal</keyword>
<accession>L9K1C1</accession>
<name>L9K1C1_TUPCH</name>
<dbReference type="Proteomes" id="UP000011518">
    <property type="component" value="Unassembled WGS sequence"/>
</dbReference>
<organism evidence="2 3">
    <name type="scientific">Tupaia chinensis</name>
    <name type="common">Chinese tree shrew</name>
    <name type="synonym">Tupaia belangeri chinensis</name>
    <dbReference type="NCBI Taxonomy" id="246437"/>
    <lineage>
        <taxon>Eukaryota</taxon>
        <taxon>Metazoa</taxon>
        <taxon>Chordata</taxon>
        <taxon>Craniata</taxon>
        <taxon>Vertebrata</taxon>
        <taxon>Euteleostomi</taxon>
        <taxon>Mammalia</taxon>
        <taxon>Eutheria</taxon>
        <taxon>Euarchontoglires</taxon>
        <taxon>Scandentia</taxon>
        <taxon>Tupaiidae</taxon>
        <taxon>Tupaia</taxon>
    </lineage>
</organism>
<dbReference type="EMBL" id="KB320922">
    <property type="protein sequence ID" value="ELW56309.1"/>
    <property type="molecule type" value="Genomic_DNA"/>
</dbReference>
<gene>
    <name evidence="2" type="ORF">TREES_T100016155</name>
</gene>
<dbReference type="STRING" id="246437.L9K1C1"/>
<reference evidence="3" key="1">
    <citation type="submission" date="2012-07" db="EMBL/GenBank/DDBJ databases">
        <title>Genome of the Chinese tree shrew, a rising model animal genetically related to primates.</title>
        <authorList>
            <person name="Zhang G."/>
            <person name="Fan Y."/>
            <person name="Yao Y."/>
            <person name="Huang Z."/>
        </authorList>
    </citation>
    <scope>NUCLEOTIDE SEQUENCE [LARGE SCALE GENOMIC DNA]</scope>
</reference>
<sequence>MAAGCLLALTLTLFQSLLIGPSSEEPFPSPVTVQTRLDPKLLGALDSLLDPKRACSWQQNELSTLGACRYWSHAIRPPKPFLGNI</sequence>
<keyword evidence="3" id="KW-1185">Reference proteome</keyword>
<proteinExistence type="predicted"/>
<protein>
    <submittedName>
        <fullName evidence="2">Voltage-dependent calcium channel subunit alpha-2/delta-1</fullName>
    </submittedName>
</protein>
<reference evidence="3" key="2">
    <citation type="journal article" date="2013" name="Nat. Commun.">
        <title>Genome of the Chinese tree shrew.</title>
        <authorList>
            <person name="Fan Y."/>
            <person name="Huang Z.Y."/>
            <person name="Cao C.C."/>
            <person name="Chen C.S."/>
            <person name="Chen Y.X."/>
            <person name="Fan D.D."/>
            <person name="He J."/>
            <person name="Hou H.L."/>
            <person name="Hu L."/>
            <person name="Hu X.T."/>
            <person name="Jiang X.T."/>
            <person name="Lai R."/>
            <person name="Lang Y.S."/>
            <person name="Liang B."/>
            <person name="Liao S.G."/>
            <person name="Mu D."/>
            <person name="Ma Y.Y."/>
            <person name="Niu Y.Y."/>
            <person name="Sun X.Q."/>
            <person name="Xia J.Q."/>
            <person name="Xiao J."/>
            <person name="Xiong Z.Q."/>
            <person name="Xu L."/>
            <person name="Yang L."/>
            <person name="Zhang Y."/>
            <person name="Zhao W."/>
            <person name="Zhao X.D."/>
            <person name="Zheng Y.T."/>
            <person name="Zhou J.M."/>
            <person name="Zhu Y.B."/>
            <person name="Zhang G.J."/>
            <person name="Wang J."/>
            <person name="Yao Y.G."/>
        </authorList>
    </citation>
    <scope>NUCLEOTIDE SEQUENCE [LARGE SCALE GENOMIC DNA]</scope>
</reference>
<dbReference type="AlphaFoldDB" id="L9K1C1"/>